<sequence>MADRSELRDHAPSEDDPSSDEDFNPNEAPTAGDDNISSDGESDDGVPQDVEHRRQQKSEPATKKRKRKVTFNDAELDSGDEATIQEQQAQRERRKGDNDSSRQDDEEAGEGGLIRTRAQRAAEVREKRTLATTVGSKIDVEALWAQLNAAPVGRPPSPPPPPKSETEQNKADKAEKDEEYITIKRTTEFAGQVTTEEKCVPKSSAEAKLWLRAQATSKNADKSEADTSGDSTEGQRAQLLRPLKRPSRFEPNPTGEVKALPPELQLRWPRSAAALTSTMTSATAASLNHRALPKLSEAQKLNTVQKSQYDWVQFVDKEGIAEELDEHGRAKDNYLTRNDFLKDVEARREHEARELRLAGKA</sequence>
<organism evidence="1 2">
    <name type="scientific">Coniosporium uncinatum</name>
    <dbReference type="NCBI Taxonomy" id="93489"/>
    <lineage>
        <taxon>Eukaryota</taxon>
        <taxon>Fungi</taxon>
        <taxon>Dikarya</taxon>
        <taxon>Ascomycota</taxon>
        <taxon>Pezizomycotina</taxon>
        <taxon>Dothideomycetes</taxon>
        <taxon>Dothideomycetes incertae sedis</taxon>
        <taxon>Coniosporium</taxon>
    </lineage>
</organism>
<dbReference type="Proteomes" id="UP001186974">
    <property type="component" value="Unassembled WGS sequence"/>
</dbReference>
<evidence type="ECO:0000313" key="2">
    <source>
        <dbReference type="Proteomes" id="UP001186974"/>
    </source>
</evidence>
<keyword evidence="2" id="KW-1185">Reference proteome</keyword>
<evidence type="ECO:0000313" key="1">
    <source>
        <dbReference type="EMBL" id="KAK3065481.1"/>
    </source>
</evidence>
<protein>
    <submittedName>
        <fullName evidence="1">Uncharacterized protein</fullName>
    </submittedName>
</protein>
<comment type="caution">
    <text evidence="1">The sequence shown here is derived from an EMBL/GenBank/DDBJ whole genome shotgun (WGS) entry which is preliminary data.</text>
</comment>
<dbReference type="EMBL" id="JAWDJW010006335">
    <property type="protein sequence ID" value="KAK3065481.1"/>
    <property type="molecule type" value="Genomic_DNA"/>
</dbReference>
<reference evidence="1" key="1">
    <citation type="submission" date="2024-09" db="EMBL/GenBank/DDBJ databases">
        <title>Black Yeasts Isolated from many extreme environments.</title>
        <authorList>
            <person name="Coleine C."/>
            <person name="Stajich J.E."/>
            <person name="Selbmann L."/>
        </authorList>
    </citation>
    <scope>NUCLEOTIDE SEQUENCE</scope>
    <source>
        <strain evidence="1">CCFEE 5737</strain>
    </source>
</reference>
<gene>
    <name evidence="1" type="ORF">LTS18_006192</name>
</gene>
<name>A0ACC3DDE0_9PEZI</name>
<accession>A0ACC3DDE0</accession>
<proteinExistence type="predicted"/>